<dbReference type="OrthoDB" id="4174975at2"/>
<dbReference type="RefSeq" id="WP_116173937.1">
    <property type="nucleotide sequence ID" value="NZ_CP144375.1"/>
</dbReference>
<keyword evidence="1" id="KW-1133">Transmembrane helix</keyword>
<feature type="domain" description="DUF4328" evidence="2">
    <location>
        <begin position="53"/>
        <end position="191"/>
    </location>
</feature>
<name>A0A3E0I049_9PSEU</name>
<evidence type="ECO:0000256" key="1">
    <source>
        <dbReference type="SAM" id="Phobius"/>
    </source>
</evidence>
<feature type="transmembrane region" description="Helical" evidence="1">
    <location>
        <begin position="105"/>
        <end position="122"/>
    </location>
</feature>
<evidence type="ECO:0000259" key="2">
    <source>
        <dbReference type="Pfam" id="PF14219"/>
    </source>
</evidence>
<proteinExistence type="predicted"/>
<comment type="caution">
    <text evidence="3">The sequence shown here is derived from an EMBL/GenBank/DDBJ whole genome shotgun (WGS) entry which is preliminary data.</text>
</comment>
<protein>
    <submittedName>
        <fullName evidence="3">Uncharacterized protein DUF4328</fullName>
    </submittedName>
</protein>
<keyword evidence="1" id="KW-0472">Membrane</keyword>
<sequence length="199" mass="21431">MEQNRGMPPLGVPMPGEYRYYGDMRPRPVGGLAIAASVLVGLAALFTLLELIAALEGAVRQSVLLSAGFLSTLLAAGVVFIVWLWRVRSNVEAIAGPQTQRLGKGWAIGCWVCPIVNFWFPYQYVVDVWRASKPSDGSGDGLVLAWWLTFLAAGVVGQFRRSDTDSVAAIAAGLLLVAAAVFAVLVIRRITEWQTRAAA</sequence>
<feature type="transmembrane region" description="Helical" evidence="1">
    <location>
        <begin position="166"/>
        <end position="187"/>
    </location>
</feature>
<evidence type="ECO:0000313" key="4">
    <source>
        <dbReference type="Proteomes" id="UP000256269"/>
    </source>
</evidence>
<gene>
    <name evidence="3" type="ORF">BCF44_103365</name>
</gene>
<feature type="transmembrane region" description="Helical" evidence="1">
    <location>
        <begin position="63"/>
        <end position="85"/>
    </location>
</feature>
<dbReference type="Pfam" id="PF14219">
    <property type="entry name" value="DUF4328"/>
    <property type="match status" value="1"/>
</dbReference>
<dbReference type="EMBL" id="QUNO01000003">
    <property type="protein sequence ID" value="REH51916.1"/>
    <property type="molecule type" value="Genomic_DNA"/>
</dbReference>
<organism evidence="3 4">
    <name type="scientific">Kutzneria buriramensis</name>
    <dbReference type="NCBI Taxonomy" id="1045776"/>
    <lineage>
        <taxon>Bacteria</taxon>
        <taxon>Bacillati</taxon>
        <taxon>Actinomycetota</taxon>
        <taxon>Actinomycetes</taxon>
        <taxon>Pseudonocardiales</taxon>
        <taxon>Pseudonocardiaceae</taxon>
        <taxon>Kutzneria</taxon>
    </lineage>
</organism>
<accession>A0A3E0I049</accession>
<reference evidence="3 4" key="1">
    <citation type="submission" date="2018-08" db="EMBL/GenBank/DDBJ databases">
        <title>Genomic Encyclopedia of Archaeal and Bacterial Type Strains, Phase II (KMG-II): from individual species to whole genera.</title>
        <authorList>
            <person name="Goeker M."/>
        </authorList>
    </citation>
    <scope>NUCLEOTIDE SEQUENCE [LARGE SCALE GENOMIC DNA]</scope>
    <source>
        <strain evidence="3 4">DSM 45791</strain>
    </source>
</reference>
<keyword evidence="4" id="KW-1185">Reference proteome</keyword>
<evidence type="ECO:0000313" key="3">
    <source>
        <dbReference type="EMBL" id="REH51916.1"/>
    </source>
</evidence>
<feature type="transmembrane region" description="Helical" evidence="1">
    <location>
        <begin position="29"/>
        <end position="51"/>
    </location>
</feature>
<dbReference type="InterPro" id="IPR025565">
    <property type="entry name" value="DUF4328"/>
</dbReference>
<feature type="transmembrane region" description="Helical" evidence="1">
    <location>
        <begin position="142"/>
        <end position="160"/>
    </location>
</feature>
<dbReference type="AlphaFoldDB" id="A0A3E0I049"/>
<keyword evidence="1" id="KW-0812">Transmembrane</keyword>
<dbReference type="Proteomes" id="UP000256269">
    <property type="component" value="Unassembled WGS sequence"/>
</dbReference>